<evidence type="ECO:0000313" key="2">
    <source>
        <dbReference type="Proteomes" id="UP000075635"/>
    </source>
</evidence>
<sequence>MTRSFITLRDQGLTHGGPERITESDIQRLERLSSLVQQWLAGGELSPEIEELARHMWGVLVDPGAGVHVLPSP</sequence>
<dbReference type="EMBL" id="JEMB01003104">
    <property type="protein sequence ID" value="KYF75620.1"/>
    <property type="molecule type" value="Genomic_DNA"/>
</dbReference>
<protein>
    <submittedName>
        <fullName evidence="1">Uncharacterized protein</fullName>
    </submittedName>
</protein>
<proteinExistence type="predicted"/>
<comment type="caution">
    <text evidence="1">The sequence shown here is derived from an EMBL/GenBank/DDBJ whole genome shotgun (WGS) entry which is preliminary data.</text>
</comment>
<dbReference type="AlphaFoldDB" id="A0A150R5Q6"/>
<accession>A0A150R5Q6</accession>
<reference evidence="1 2" key="1">
    <citation type="submission" date="2014-02" db="EMBL/GenBank/DDBJ databases">
        <title>The small core and large imbalanced accessory genome model reveals a collaborative survival strategy of Sorangium cellulosum strains in nature.</title>
        <authorList>
            <person name="Han K."/>
            <person name="Peng R."/>
            <person name="Blom J."/>
            <person name="Li Y.-Z."/>
        </authorList>
    </citation>
    <scope>NUCLEOTIDE SEQUENCE [LARGE SCALE GENOMIC DNA]</scope>
    <source>
        <strain evidence="1 2">So0011-07</strain>
    </source>
</reference>
<evidence type="ECO:0000313" key="1">
    <source>
        <dbReference type="EMBL" id="KYF75620.1"/>
    </source>
</evidence>
<gene>
    <name evidence="1" type="ORF">BE17_48170</name>
</gene>
<dbReference type="Proteomes" id="UP000075635">
    <property type="component" value="Unassembled WGS sequence"/>
</dbReference>
<name>A0A150R5Q6_SORCE</name>
<organism evidence="1 2">
    <name type="scientific">Sorangium cellulosum</name>
    <name type="common">Polyangium cellulosum</name>
    <dbReference type="NCBI Taxonomy" id="56"/>
    <lineage>
        <taxon>Bacteria</taxon>
        <taxon>Pseudomonadati</taxon>
        <taxon>Myxococcota</taxon>
        <taxon>Polyangia</taxon>
        <taxon>Polyangiales</taxon>
        <taxon>Polyangiaceae</taxon>
        <taxon>Sorangium</taxon>
    </lineage>
</organism>